<dbReference type="GO" id="GO:0050660">
    <property type="term" value="F:flavin adenine dinucleotide binding"/>
    <property type="evidence" value="ECO:0007669"/>
    <property type="project" value="TreeGrafter"/>
</dbReference>
<dbReference type="PROSITE" id="PS51384">
    <property type="entry name" value="FAD_FR"/>
    <property type="match status" value="1"/>
</dbReference>
<dbReference type="InterPro" id="IPR023173">
    <property type="entry name" value="NADPH_Cyt_P450_Rdtase_alpha"/>
</dbReference>
<gene>
    <name evidence="8" type="primary">Mtrr_1</name>
    <name evidence="8" type="ORF">CM83_46585</name>
</gene>
<reference evidence="8" key="1">
    <citation type="journal article" date="2014" name="PLoS ONE">
        <title>Transcriptome-Based Identification of ABC Transporters in the Western Tarnished Plant Bug Lygus hesperus.</title>
        <authorList>
            <person name="Hull J.J."/>
            <person name="Chaney K."/>
            <person name="Geib S.M."/>
            <person name="Fabrick J.A."/>
            <person name="Brent C.S."/>
            <person name="Walsh D."/>
            <person name="Lavine L.C."/>
        </authorList>
    </citation>
    <scope>NUCLEOTIDE SEQUENCE</scope>
</reference>
<proteinExistence type="predicted"/>
<dbReference type="EC" id="1.16.1.8" evidence="5"/>
<name>A0A0A9ZI51_LYGHE</name>
<dbReference type="GO" id="GO:0050667">
    <property type="term" value="P:homocysteine metabolic process"/>
    <property type="evidence" value="ECO:0007669"/>
    <property type="project" value="TreeGrafter"/>
</dbReference>
<keyword evidence="3" id="KW-0274">FAD</keyword>
<accession>A0A0A9ZI51</accession>
<dbReference type="GO" id="GO:0030586">
    <property type="term" value="F:[methionine synthase] reductase (NADPH) activity"/>
    <property type="evidence" value="ECO:0007669"/>
    <property type="project" value="UniProtKB-EC"/>
</dbReference>
<dbReference type="InterPro" id="IPR003097">
    <property type="entry name" value="CysJ-like_FAD-binding"/>
</dbReference>
<evidence type="ECO:0000259" key="7">
    <source>
        <dbReference type="PROSITE" id="PS51384"/>
    </source>
</evidence>
<evidence type="ECO:0000256" key="4">
    <source>
        <dbReference type="ARBA" id="ARBA00023002"/>
    </source>
</evidence>
<dbReference type="GO" id="GO:0009086">
    <property type="term" value="P:methionine biosynthetic process"/>
    <property type="evidence" value="ECO:0007669"/>
    <property type="project" value="TreeGrafter"/>
</dbReference>
<dbReference type="InterPro" id="IPR039261">
    <property type="entry name" value="FNR_nucleotide-bd"/>
</dbReference>
<evidence type="ECO:0000256" key="1">
    <source>
        <dbReference type="ARBA" id="ARBA00001974"/>
    </source>
</evidence>
<dbReference type="AlphaFoldDB" id="A0A0A9ZI51"/>
<dbReference type="Pfam" id="PF00667">
    <property type="entry name" value="FAD_binding_1"/>
    <property type="match status" value="1"/>
</dbReference>
<protein>
    <recommendedName>
        <fullName evidence="6">Methionine synthase reductase</fullName>
        <ecNumber evidence="5">1.16.1.8</ecNumber>
    </recommendedName>
</protein>
<sequence>MEFSKLIFEPTVDLKLPPVPVSFIEVVFSDVQKIDLDDPLCTSAPLPFGISPLIQSEVVSGRLLTRGDDVKETFELSLDIKEQFSYLPGDSVGVFPQNPLAEVNQLLKRLGLDEQKNAPIEITVKKGVKKKLPIYLPLVSTPKIILESVLEIRGILKKGFLRSLAEYTTEYKEKRRLLELSSIEGAAEYDKYILQQGLTLSDVLTEIPSCVPPLSLLLEHLPRLMPRAYSIASSPLSCGKRINIVFNLVVTPRGRMGVCSSWLKNKFEDVDDLSKKFEKMGVQDSSPTRTSKTIPLFFRKPSNFRIPTPIDAPLILIGPGTGVAPFIGFIEHVSLQEKYISDGLKDPLLVYFGCRYRNRDHIYKNEMEDFVSRKFISAYRVCYSRDRLQESDPKYVQDLLYADKENVCNLVTKRGAYLFLCGDAKNMAKDVQATLVRILQECTDTTCDVAEKQIIELEKSGKFVKDVWR</sequence>
<dbReference type="InterPro" id="IPR017927">
    <property type="entry name" value="FAD-bd_FR_type"/>
</dbReference>
<organism evidence="8">
    <name type="scientific">Lygus hesperus</name>
    <name type="common">Western plant bug</name>
    <dbReference type="NCBI Taxonomy" id="30085"/>
    <lineage>
        <taxon>Eukaryota</taxon>
        <taxon>Metazoa</taxon>
        <taxon>Ecdysozoa</taxon>
        <taxon>Arthropoda</taxon>
        <taxon>Hexapoda</taxon>
        <taxon>Insecta</taxon>
        <taxon>Pterygota</taxon>
        <taxon>Neoptera</taxon>
        <taxon>Paraneoptera</taxon>
        <taxon>Hemiptera</taxon>
        <taxon>Heteroptera</taxon>
        <taxon>Panheteroptera</taxon>
        <taxon>Cimicomorpha</taxon>
        <taxon>Miridae</taxon>
        <taxon>Mirini</taxon>
        <taxon>Lygus</taxon>
    </lineage>
</organism>
<dbReference type="GO" id="GO:0010181">
    <property type="term" value="F:FMN binding"/>
    <property type="evidence" value="ECO:0007669"/>
    <property type="project" value="TreeGrafter"/>
</dbReference>
<dbReference type="PRINTS" id="PR00371">
    <property type="entry name" value="FPNCR"/>
</dbReference>
<dbReference type="InterPro" id="IPR001433">
    <property type="entry name" value="OxRdtase_FAD/NAD-bd"/>
</dbReference>
<comment type="cofactor">
    <cofactor evidence="1">
        <name>FAD</name>
        <dbReference type="ChEBI" id="CHEBI:57692"/>
    </cofactor>
</comment>
<feature type="domain" description="FAD-binding FR-type" evidence="7">
    <location>
        <begin position="51"/>
        <end position="307"/>
    </location>
</feature>
<evidence type="ECO:0000256" key="3">
    <source>
        <dbReference type="ARBA" id="ARBA00022827"/>
    </source>
</evidence>
<dbReference type="SUPFAM" id="SSF52343">
    <property type="entry name" value="Ferredoxin reductase-like, C-terminal NADP-linked domain"/>
    <property type="match status" value="1"/>
</dbReference>
<keyword evidence="4" id="KW-0560">Oxidoreductase</keyword>
<evidence type="ECO:0000256" key="6">
    <source>
        <dbReference type="ARBA" id="ARBA00040659"/>
    </source>
</evidence>
<dbReference type="Gene3D" id="2.40.30.10">
    <property type="entry name" value="Translation factors"/>
    <property type="match status" value="1"/>
</dbReference>
<evidence type="ECO:0000256" key="5">
    <source>
        <dbReference type="ARBA" id="ARBA00039088"/>
    </source>
</evidence>
<dbReference type="FunFam" id="1.20.990.10:FF:000007">
    <property type="entry name" value="Methionine synthase reductase"/>
    <property type="match status" value="1"/>
</dbReference>
<dbReference type="GO" id="GO:0005829">
    <property type="term" value="C:cytosol"/>
    <property type="evidence" value="ECO:0007669"/>
    <property type="project" value="TreeGrafter"/>
</dbReference>
<dbReference type="PANTHER" id="PTHR19384:SF84">
    <property type="entry name" value="METHIONINE SYNTHASE REDUCTASE"/>
    <property type="match status" value="1"/>
</dbReference>
<keyword evidence="2" id="KW-0285">Flavoprotein</keyword>
<dbReference type="SUPFAM" id="SSF63380">
    <property type="entry name" value="Riboflavin synthase domain-like"/>
    <property type="match status" value="1"/>
</dbReference>
<dbReference type="Gene3D" id="1.20.990.10">
    <property type="entry name" value="NADPH-cytochrome p450 Reductase, Chain A, domain 3"/>
    <property type="match status" value="1"/>
</dbReference>
<evidence type="ECO:0000313" key="8">
    <source>
        <dbReference type="EMBL" id="JAG42445.1"/>
    </source>
</evidence>
<evidence type="ECO:0000256" key="2">
    <source>
        <dbReference type="ARBA" id="ARBA00022630"/>
    </source>
</evidence>
<dbReference type="InterPro" id="IPR001709">
    <property type="entry name" value="Flavoprot_Pyr_Nucl_cyt_Rdtase"/>
</dbReference>
<dbReference type="InterPro" id="IPR017938">
    <property type="entry name" value="Riboflavin_synthase-like_b-brl"/>
</dbReference>
<dbReference type="EMBL" id="GBHO01001159">
    <property type="protein sequence ID" value="JAG42445.1"/>
    <property type="molecule type" value="Transcribed_RNA"/>
</dbReference>
<dbReference type="Pfam" id="PF00175">
    <property type="entry name" value="NAD_binding_1"/>
    <property type="match status" value="1"/>
</dbReference>
<dbReference type="Gene3D" id="3.40.50.80">
    <property type="entry name" value="Nucleotide-binding domain of ferredoxin-NADP reductase (FNR) module"/>
    <property type="match status" value="1"/>
</dbReference>
<reference evidence="8" key="2">
    <citation type="submission" date="2014-07" db="EMBL/GenBank/DDBJ databases">
        <authorList>
            <person name="Hull J."/>
        </authorList>
    </citation>
    <scope>NUCLEOTIDE SEQUENCE</scope>
</reference>
<dbReference type="PANTHER" id="PTHR19384">
    <property type="entry name" value="NITRIC OXIDE SYNTHASE-RELATED"/>
    <property type="match status" value="1"/>
</dbReference>